<feature type="coiled-coil region" evidence="1">
    <location>
        <begin position="705"/>
        <end position="763"/>
    </location>
</feature>
<protein>
    <submittedName>
        <fullName evidence="4">Uncharacterized protein YhaN</fullName>
    </submittedName>
</protein>
<dbReference type="Gene3D" id="3.40.50.300">
    <property type="entry name" value="P-loop containing nucleotide triphosphate hydrolases"/>
    <property type="match status" value="2"/>
</dbReference>
<dbReference type="EMBL" id="JACHEN010000001">
    <property type="protein sequence ID" value="MBB6214085.1"/>
    <property type="molecule type" value="Genomic_DNA"/>
</dbReference>
<feature type="transmembrane region" description="Helical" evidence="2">
    <location>
        <begin position="461"/>
        <end position="478"/>
    </location>
</feature>
<keyword evidence="1" id="KW-0175">Coiled coil</keyword>
<feature type="transmembrane region" description="Helical" evidence="2">
    <location>
        <begin position="435"/>
        <end position="455"/>
    </location>
</feature>
<dbReference type="PANTHER" id="PTHR41259">
    <property type="entry name" value="DOUBLE-STRAND BREAK REPAIR RAD50 ATPASE, PUTATIVE-RELATED"/>
    <property type="match status" value="1"/>
</dbReference>
<dbReference type="Proteomes" id="UP000579281">
    <property type="component" value="Unassembled WGS sequence"/>
</dbReference>
<evidence type="ECO:0000313" key="4">
    <source>
        <dbReference type="EMBL" id="MBB6214085.1"/>
    </source>
</evidence>
<sequence length="914" mass="107440">MKIKRLRVARFGKLKDLEIQLEDGLNIIYGENEAGKTTLQTFMKAMLYGLGSSKKEIRDNERKRFLPWNGDDAAGELLFQDDQGKEFLIKRSFGEKKKKDDILILDPISGDEISFVDRDQPGLSFFGMGEEAFEKTVFIKQLHSQVERDKEDEIMKRLTNLHQTGDEDTSYHKAMSALQLARKGLIGQRKMGRLDEMKAAYEKLKEAWGTAKNLQEENIHDQMTLNRIGEQKKALNDEIIDLEKKKRELRIIEQKREYLELRHYSDRIKALTLALEEKQRVFKEINESHILDLRHQFRQWKELKRQGVEFTELSRMIKAEYEEKRAYLQHFQKDDVEEDLEIKLTQMIHERKQLEERLMNWDALVDEIQELEMKLRGERNNLGVLRKFEDVTPNEELDIYDKEEQLKELKAKLSGDQQREHLQLKRKMLKSKIKNSVFALGIGILALIVGVIGGLKMNPSFYISSGIGLLLGISGWFARRKVWKELIDVEEEISVIGDSHSIAKEMEGIRKKLGEIYYRLGIMDFQEFRTHMMRYTEKKNHMEELRIRIEERKKNINGESTQELRNKLKVLKGDMQRIFTRWDCDSLETFSERFKNYKRILSEQERTEKELRDIVEKIRQIELQREEIEKDLQNQLKLITIDETEIENGIARMSEGLKEISDLERNKNSLEDTFKSLLKGRSFETIQEEHKAFEDLIVLEEGTTEEALEEKLKECHQQLIELEKQIKDLEHHIQHRFSHSRSVAELEEEIGIVEAQILELEEVAAAIDCSLEVLEDSFHEIQRSFGPRLNDSVGEILGQITRGKYDELKISEGYHVKIVDPVEDKIKEMDYFSNGTWDQVYFAMRMGITKLIFDGAAVPVIMDDAFVQYDEGRLGAVLNYLYGYAKNHQVILFTCQKRELDLLKGFNDINYIYL</sequence>
<dbReference type="RefSeq" id="WP_184307175.1">
    <property type="nucleotide sequence ID" value="NZ_JACHEN010000001.1"/>
</dbReference>
<evidence type="ECO:0000256" key="1">
    <source>
        <dbReference type="SAM" id="Coils"/>
    </source>
</evidence>
<keyword evidence="2" id="KW-0472">Membrane</keyword>
<evidence type="ECO:0000313" key="5">
    <source>
        <dbReference type="Proteomes" id="UP000579281"/>
    </source>
</evidence>
<dbReference type="InterPro" id="IPR027417">
    <property type="entry name" value="P-loop_NTPase"/>
</dbReference>
<keyword evidence="2" id="KW-0812">Transmembrane</keyword>
<gene>
    <name evidence="4" type="ORF">HNQ80_000154</name>
</gene>
<dbReference type="AlphaFoldDB" id="A0A841KV75"/>
<comment type="caution">
    <text evidence="4">The sequence shown here is derived from an EMBL/GenBank/DDBJ whole genome shotgun (WGS) entry which is preliminary data.</text>
</comment>
<accession>A0A841KV75</accession>
<organism evidence="4 5">
    <name type="scientific">Anaerosolibacter carboniphilus</name>
    <dbReference type="NCBI Taxonomy" id="1417629"/>
    <lineage>
        <taxon>Bacteria</taxon>
        <taxon>Bacillati</taxon>
        <taxon>Bacillota</taxon>
        <taxon>Clostridia</taxon>
        <taxon>Peptostreptococcales</taxon>
        <taxon>Thermotaleaceae</taxon>
        <taxon>Anaerosolibacter</taxon>
    </lineage>
</organism>
<dbReference type="PANTHER" id="PTHR41259:SF1">
    <property type="entry name" value="DOUBLE-STRAND BREAK REPAIR RAD50 ATPASE, PUTATIVE-RELATED"/>
    <property type="match status" value="1"/>
</dbReference>
<keyword evidence="5" id="KW-1185">Reference proteome</keyword>
<feature type="coiled-coil region" evidence="1">
    <location>
        <begin position="337"/>
        <end position="419"/>
    </location>
</feature>
<feature type="coiled-coil region" evidence="1">
    <location>
        <begin position="587"/>
        <end position="680"/>
    </location>
</feature>
<dbReference type="Pfam" id="PF13514">
    <property type="entry name" value="AAA_27"/>
    <property type="match status" value="1"/>
</dbReference>
<feature type="coiled-coil region" evidence="1">
    <location>
        <begin position="535"/>
        <end position="562"/>
    </location>
</feature>
<evidence type="ECO:0000259" key="3">
    <source>
        <dbReference type="Pfam" id="PF13514"/>
    </source>
</evidence>
<reference evidence="4 5" key="1">
    <citation type="submission" date="2020-08" db="EMBL/GenBank/DDBJ databases">
        <title>Genomic Encyclopedia of Type Strains, Phase IV (KMG-IV): sequencing the most valuable type-strain genomes for metagenomic binning, comparative biology and taxonomic classification.</title>
        <authorList>
            <person name="Goeker M."/>
        </authorList>
    </citation>
    <scope>NUCLEOTIDE SEQUENCE [LARGE SCALE GENOMIC DNA]</scope>
    <source>
        <strain evidence="4 5">DSM 103526</strain>
    </source>
</reference>
<name>A0A841KV75_9FIRM</name>
<evidence type="ECO:0000256" key="2">
    <source>
        <dbReference type="SAM" id="Phobius"/>
    </source>
</evidence>
<proteinExistence type="predicted"/>
<keyword evidence="2" id="KW-1133">Transmembrane helix</keyword>
<feature type="domain" description="YhaN AAA" evidence="3">
    <location>
        <begin position="1"/>
        <end position="54"/>
    </location>
</feature>
<feature type="coiled-coil region" evidence="1">
    <location>
        <begin position="225"/>
        <end position="262"/>
    </location>
</feature>
<dbReference type="SUPFAM" id="SSF52540">
    <property type="entry name" value="P-loop containing nucleoside triphosphate hydrolases"/>
    <property type="match status" value="2"/>
</dbReference>
<dbReference type="InterPro" id="IPR038734">
    <property type="entry name" value="YhaN_AAA"/>
</dbReference>